<dbReference type="OrthoDB" id="7758422at2759"/>
<dbReference type="RefSeq" id="XP_030757084.1">
    <property type="nucleotide sequence ID" value="XM_030901224.1"/>
</dbReference>
<dbReference type="GeneID" id="115882955"/>
<dbReference type="InterPro" id="IPR001304">
    <property type="entry name" value="C-type_lectin-like"/>
</dbReference>
<name>A0A6J2Y2E7_SITOR</name>
<dbReference type="InterPro" id="IPR050111">
    <property type="entry name" value="C-type_lectin/snaclec_domain"/>
</dbReference>
<keyword evidence="3" id="KW-1185">Reference proteome</keyword>
<dbReference type="AlphaFoldDB" id="A0A6J2Y2E7"/>
<dbReference type="CDD" id="cd00037">
    <property type="entry name" value="CLECT"/>
    <property type="match status" value="1"/>
</dbReference>
<sequence length="155" mass="16717">MKCVIGVLVLAFCATAYPNDLVPLGASTSYYVSTTKKSFIGAWINCKTGGMDLASVTTAAEQAELNTTVGSATGDGEGYWLGGVAENVSGDWYWSDSARRVIYTNWGTGQPRDYGSEGKGSCIRLGNFYGTSQPLLWQAVSCEYKLYFICKYTSS</sequence>
<feature type="domain" description="C-type lectin" evidence="2">
    <location>
        <begin position="25"/>
        <end position="151"/>
    </location>
</feature>
<dbReference type="Proteomes" id="UP000504635">
    <property type="component" value="Unplaced"/>
</dbReference>
<proteinExistence type="predicted"/>
<evidence type="ECO:0000313" key="4">
    <source>
        <dbReference type="RefSeq" id="XP_030757084.1"/>
    </source>
</evidence>
<dbReference type="InParanoid" id="A0A6J2Y2E7"/>
<dbReference type="InterPro" id="IPR016187">
    <property type="entry name" value="CTDL_fold"/>
</dbReference>
<dbReference type="Gene3D" id="3.10.100.10">
    <property type="entry name" value="Mannose-Binding Protein A, subunit A"/>
    <property type="match status" value="1"/>
</dbReference>
<dbReference type="InterPro" id="IPR016186">
    <property type="entry name" value="C-type_lectin-like/link_sf"/>
</dbReference>
<organism evidence="3 4">
    <name type="scientific">Sitophilus oryzae</name>
    <name type="common">Rice weevil</name>
    <name type="synonym">Curculio oryzae</name>
    <dbReference type="NCBI Taxonomy" id="7048"/>
    <lineage>
        <taxon>Eukaryota</taxon>
        <taxon>Metazoa</taxon>
        <taxon>Ecdysozoa</taxon>
        <taxon>Arthropoda</taxon>
        <taxon>Hexapoda</taxon>
        <taxon>Insecta</taxon>
        <taxon>Pterygota</taxon>
        <taxon>Neoptera</taxon>
        <taxon>Endopterygota</taxon>
        <taxon>Coleoptera</taxon>
        <taxon>Polyphaga</taxon>
        <taxon>Cucujiformia</taxon>
        <taxon>Curculionidae</taxon>
        <taxon>Dryophthorinae</taxon>
        <taxon>Sitophilus</taxon>
    </lineage>
</organism>
<evidence type="ECO:0000313" key="3">
    <source>
        <dbReference type="Proteomes" id="UP000504635"/>
    </source>
</evidence>
<evidence type="ECO:0000259" key="2">
    <source>
        <dbReference type="PROSITE" id="PS50041"/>
    </source>
</evidence>
<protein>
    <submittedName>
        <fullName evidence="4">Perlucin-like</fullName>
    </submittedName>
</protein>
<evidence type="ECO:0000256" key="1">
    <source>
        <dbReference type="SAM" id="SignalP"/>
    </source>
</evidence>
<gene>
    <name evidence="4" type="primary">LOC115882955</name>
</gene>
<dbReference type="PANTHER" id="PTHR22803">
    <property type="entry name" value="MANNOSE, PHOSPHOLIPASE, LECTIN RECEPTOR RELATED"/>
    <property type="match status" value="1"/>
</dbReference>
<feature type="signal peptide" evidence="1">
    <location>
        <begin position="1"/>
        <end position="18"/>
    </location>
</feature>
<dbReference type="SUPFAM" id="SSF56436">
    <property type="entry name" value="C-type lectin-like"/>
    <property type="match status" value="1"/>
</dbReference>
<feature type="chain" id="PRO_5026965912" evidence="1">
    <location>
        <begin position="19"/>
        <end position="155"/>
    </location>
</feature>
<accession>A0A6J2Y2E7</accession>
<dbReference type="KEGG" id="soy:115882955"/>
<dbReference type="SMART" id="SM00034">
    <property type="entry name" value="CLECT"/>
    <property type="match status" value="1"/>
</dbReference>
<reference evidence="4" key="1">
    <citation type="submission" date="2025-08" db="UniProtKB">
        <authorList>
            <consortium name="RefSeq"/>
        </authorList>
    </citation>
    <scope>IDENTIFICATION</scope>
    <source>
        <tissue evidence="4">Gonads</tissue>
    </source>
</reference>
<keyword evidence="1" id="KW-0732">Signal</keyword>
<dbReference type="PROSITE" id="PS50041">
    <property type="entry name" value="C_TYPE_LECTIN_2"/>
    <property type="match status" value="1"/>
</dbReference>
<dbReference type="Pfam" id="PF00059">
    <property type="entry name" value="Lectin_C"/>
    <property type="match status" value="1"/>
</dbReference>